<dbReference type="RefSeq" id="WP_092522530.1">
    <property type="nucleotide sequence ID" value="NZ_FNCI01000001.1"/>
</dbReference>
<evidence type="ECO:0000313" key="2">
    <source>
        <dbReference type="EMBL" id="SDF72425.1"/>
    </source>
</evidence>
<dbReference type="OrthoDB" id="6169447at2"/>
<name>A0A1G7NE92_9GAMM</name>
<keyword evidence="1" id="KW-1133">Transmembrane helix</keyword>
<organism evidence="2 3">
    <name type="scientific">Onishia taeanensis</name>
    <dbReference type="NCBI Taxonomy" id="284577"/>
    <lineage>
        <taxon>Bacteria</taxon>
        <taxon>Pseudomonadati</taxon>
        <taxon>Pseudomonadota</taxon>
        <taxon>Gammaproteobacteria</taxon>
        <taxon>Oceanospirillales</taxon>
        <taxon>Halomonadaceae</taxon>
        <taxon>Onishia</taxon>
    </lineage>
</organism>
<dbReference type="AlphaFoldDB" id="A0A1G7NE92"/>
<sequence length="88" mass="9702">MSSRVAIEEGARIAPVGFGWATIMNADPATQVGLGAGILTCLYMLGQLWWIWRRARIEDEKLKMLKREHLAELAAKRDTGSSQSVGES</sequence>
<dbReference type="EMBL" id="FNCI01000001">
    <property type="protein sequence ID" value="SDF72425.1"/>
    <property type="molecule type" value="Genomic_DNA"/>
</dbReference>
<reference evidence="2 3" key="1">
    <citation type="submission" date="2016-10" db="EMBL/GenBank/DDBJ databases">
        <authorList>
            <person name="de Groot N.N."/>
        </authorList>
    </citation>
    <scope>NUCLEOTIDE SEQUENCE [LARGE SCALE GENOMIC DNA]</scope>
    <source>
        <strain evidence="2 3">BH539</strain>
    </source>
</reference>
<accession>A0A1G7NE92</accession>
<feature type="transmembrane region" description="Helical" evidence="1">
    <location>
        <begin position="32"/>
        <end position="52"/>
    </location>
</feature>
<protein>
    <submittedName>
        <fullName evidence="2">Uncharacterized protein</fullName>
    </submittedName>
</protein>
<evidence type="ECO:0000313" key="3">
    <source>
        <dbReference type="Proteomes" id="UP000198641"/>
    </source>
</evidence>
<keyword evidence="3" id="KW-1185">Reference proteome</keyword>
<evidence type="ECO:0000256" key="1">
    <source>
        <dbReference type="SAM" id="Phobius"/>
    </source>
</evidence>
<proteinExistence type="predicted"/>
<keyword evidence="1" id="KW-0812">Transmembrane</keyword>
<dbReference type="Proteomes" id="UP000198641">
    <property type="component" value="Unassembled WGS sequence"/>
</dbReference>
<keyword evidence="1" id="KW-0472">Membrane</keyword>
<gene>
    <name evidence="2" type="ORF">SAMN05216571_101395</name>
</gene>